<dbReference type="Proteomes" id="UP001482620">
    <property type="component" value="Unassembled WGS sequence"/>
</dbReference>
<organism evidence="1 2">
    <name type="scientific">Ilyodon furcidens</name>
    <name type="common">goldbreast splitfin</name>
    <dbReference type="NCBI Taxonomy" id="33524"/>
    <lineage>
        <taxon>Eukaryota</taxon>
        <taxon>Metazoa</taxon>
        <taxon>Chordata</taxon>
        <taxon>Craniata</taxon>
        <taxon>Vertebrata</taxon>
        <taxon>Euteleostomi</taxon>
        <taxon>Actinopterygii</taxon>
        <taxon>Neopterygii</taxon>
        <taxon>Teleostei</taxon>
        <taxon>Neoteleostei</taxon>
        <taxon>Acanthomorphata</taxon>
        <taxon>Ovalentaria</taxon>
        <taxon>Atherinomorphae</taxon>
        <taxon>Cyprinodontiformes</taxon>
        <taxon>Goodeidae</taxon>
        <taxon>Ilyodon</taxon>
    </lineage>
</organism>
<proteinExistence type="predicted"/>
<sequence length="152" mass="16820">MVVGVRPVTSIASLNPCSLHLSCCVLGRDTSPAMPADGGQRAQWRRLCGILTSVSLPRAAMATILAYCQCVNVCRNKWITDCSVKHYTSAGHLPFAITKPCSKSFRLNWDWNLWVKIVSFSVCFSGINKEEGWPTFNTNKKDVHGIWGVDLC</sequence>
<gene>
    <name evidence="1" type="ORF">ILYODFUR_014966</name>
</gene>
<accession>A0ABV0V356</accession>
<evidence type="ECO:0000313" key="2">
    <source>
        <dbReference type="Proteomes" id="UP001482620"/>
    </source>
</evidence>
<evidence type="ECO:0000313" key="1">
    <source>
        <dbReference type="EMBL" id="MEQ2251805.1"/>
    </source>
</evidence>
<dbReference type="EMBL" id="JAHRIQ010093973">
    <property type="protein sequence ID" value="MEQ2251805.1"/>
    <property type="molecule type" value="Genomic_DNA"/>
</dbReference>
<keyword evidence="2" id="KW-1185">Reference proteome</keyword>
<reference evidence="1 2" key="1">
    <citation type="submission" date="2021-06" db="EMBL/GenBank/DDBJ databases">
        <authorList>
            <person name="Palmer J.M."/>
        </authorList>
    </citation>
    <scope>NUCLEOTIDE SEQUENCE [LARGE SCALE GENOMIC DNA]</scope>
    <source>
        <strain evidence="2">if_2019</strain>
        <tissue evidence="1">Muscle</tissue>
    </source>
</reference>
<protein>
    <submittedName>
        <fullName evidence="1">Uncharacterized protein</fullName>
    </submittedName>
</protein>
<name>A0ABV0V356_9TELE</name>
<comment type="caution">
    <text evidence="1">The sequence shown here is derived from an EMBL/GenBank/DDBJ whole genome shotgun (WGS) entry which is preliminary data.</text>
</comment>